<accession>A0AAV5NZ76</accession>
<name>A0AAV5NZ76_9VIBR</name>
<proteinExistence type="predicted"/>
<gene>
    <name evidence="1" type="ORF">GCM10007932_47090</name>
</gene>
<dbReference type="EMBL" id="BSNX01000067">
    <property type="protein sequence ID" value="GLQ75347.1"/>
    <property type="molecule type" value="Genomic_DNA"/>
</dbReference>
<dbReference type="AlphaFoldDB" id="A0AAV5NZ76"/>
<protein>
    <submittedName>
        <fullName evidence="1">Uncharacterized protein</fullName>
    </submittedName>
</protein>
<organism evidence="1 2">
    <name type="scientific">Vibrio penaeicida</name>
    <dbReference type="NCBI Taxonomy" id="104609"/>
    <lineage>
        <taxon>Bacteria</taxon>
        <taxon>Pseudomonadati</taxon>
        <taxon>Pseudomonadota</taxon>
        <taxon>Gammaproteobacteria</taxon>
        <taxon>Vibrionales</taxon>
        <taxon>Vibrionaceae</taxon>
        <taxon>Vibrio</taxon>
    </lineage>
</organism>
<dbReference type="Proteomes" id="UP001156690">
    <property type="component" value="Unassembled WGS sequence"/>
</dbReference>
<sequence length="63" mass="7161">MQESNDGCSAGIHTCYEVYGVIQGHEILMNINDYFEDSFSQLATNPHIKAALLFEFIRVFKTC</sequence>
<keyword evidence="2" id="KW-1185">Reference proteome</keyword>
<reference evidence="2" key="1">
    <citation type="journal article" date="2019" name="Int. J. Syst. Evol. Microbiol.">
        <title>The Global Catalogue of Microorganisms (GCM) 10K type strain sequencing project: providing services to taxonomists for standard genome sequencing and annotation.</title>
        <authorList>
            <consortium name="The Broad Institute Genomics Platform"/>
            <consortium name="The Broad Institute Genome Sequencing Center for Infectious Disease"/>
            <person name="Wu L."/>
            <person name="Ma J."/>
        </authorList>
    </citation>
    <scope>NUCLEOTIDE SEQUENCE [LARGE SCALE GENOMIC DNA]</scope>
    <source>
        <strain evidence="2">NBRC 15640</strain>
    </source>
</reference>
<comment type="caution">
    <text evidence="1">The sequence shown here is derived from an EMBL/GenBank/DDBJ whole genome shotgun (WGS) entry which is preliminary data.</text>
</comment>
<evidence type="ECO:0000313" key="1">
    <source>
        <dbReference type="EMBL" id="GLQ75347.1"/>
    </source>
</evidence>
<evidence type="ECO:0000313" key="2">
    <source>
        <dbReference type="Proteomes" id="UP001156690"/>
    </source>
</evidence>